<evidence type="ECO:0000313" key="4">
    <source>
        <dbReference type="Proteomes" id="UP000000442"/>
    </source>
</evidence>
<organism evidence="3 4">
    <name type="scientific">Desulforapulum autotrophicum (strain ATCC 43914 / DSM 3382 / VKM B-1955 / HRM2)</name>
    <name type="common">Desulfobacterium autotrophicum</name>
    <dbReference type="NCBI Taxonomy" id="177437"/>
    <lineage>
        <taxon>Bacteria</taxon>
        <taxon>Pseudomonadati</taxon>
        <taxon>Thermodesulfobacteriota</taxon>
        <taxon>Desulfobacteria</taxon>
        <taxon>Desulfobacterales</taxon>
        <taxon>Desulfobacteraceae</taxon>
        <taxon>Desulforapulum</taxon>
    </lineage>
</organism>
<dbReference type="PANTHER" id="PTHR31088">
    <property type="entry name" value="MEMBRANE-ASSOCIATED PROTEIN VIPP1, CHLOROPLASTIC"/>
    <property type="match status" value="1"/>
</dbReference>
<name>C0QD43_DESAH</name>
<gene>
    <name evidence="3" type="primary">pspA2</name>
    <name evidence="3" type="ordered locus">HRM2_42190</name>
</gene>
<reference evidence="3 4" key="1">
    <citation type="journal article" date="2009" name="Environ. Microbiol.">
        <title>Genome sequence of Desulfobacterium autotrophicum HRM2, a marine sulfate reducer oxidizing organic carbon completely to carbon dioxide.</title>
        <authorList>
            <person name="Strittmatter A.W."/>
            <person name="Liesegang H."/>
            <person name="Rabus R."/>
            <person name="Decker I."/>
            <person name="Amann J."/>
            <person name="Andres S."/>
            <person name="Henne A."/>
            <person name="Fricke W.F."/>
            <person name="Martinez-Arias R."/>
            <person name="Bartels D."/>
            <person name="Goesmann A."/>
            <person name="Krause L."/>
            <person name="Puehler A."/>
            <person name="Klenk H.P."/>
            <person name="Richter M."/>
            <person name="Schuler M."/>
            <person name="Gloeckner F.O."/>
            <person name="Meyerdierks A."/>
            <person name="Gottschalk G."/>
            <person name="Amann R."/>
        </authorList>
    </citation>
    <scope>NUCLEOTIDE SEQUENCE [LARGE SCALE GENOMIC DNA]</scope>
    <source>
        <strain evidence="4">ATCC 43914 / DSM 3382 / HRM2</strain>
    </source>
</reference>
<feature type="coiled-coil region" evidence="2">
    <location>
        <begin position="101"/>
        <end position="181"/>
    </location>
</feature>
<evidence type="ECO:0000256" key="1">
    <source>
        <dbReference type="ARBA" id="ARBA00043985"/>
    </source>
</evidence>
<evidence type="ECO:0000256" key="2">
    <source>
        <dbReference type="SAM" id="Coils"/>
    </source>
</evidence>
<dbReference type="OrthoDB" id="9779630at2"/>
<accession>C0QD43</accession>
<dbReference type="STRING" id="177437.HRM2_42190"/>
<dbReference type="GO" id="GO:0005829">
    <property type="term" value="C:cytosol"/>
    <property type="evidence" value="ECO:0007669"/>
    <property type="project" value="TreeGrafter"/>
</dbReference>
<dbReference type="GO" id="GO:0009271">
    <property type="term" value="P:phage shock"/>
    <property type="evidence" value="ECO:0007669"/>
    <property type="project" value="TreeGrafter"/>
</dbReference>
<dbReference type="HOGENOM" id="CLU_056466_3_0_7"/>
<comment type="similarity">
    <text evidence="1">Belongs to the PspA/Vipp/IM30 family.</text>
</comment>
<keyword evidence="4" id="KW-1185">Reference proteome</keyword>
<dbReference type="InterPro" id="IPR007157">
    <property type="entry name" value="PspA_VIPP1"/>
</dbReference>
<dbReference type="eggNOG" id="COG1842">
    <property type="taxonomic scope" value="Bacteria"/>
</dbReference>
<proteinExistence type="inferred from homology"/>
<dbReference type="RefSeq" id="WP_015906007.1">
    <property type="nucleotide sequence ID" value="NC_012108.1"/>
</dbReference>
<dbReference type="KEGG" id="dat:HRM2_42190"/>
<protein>
    <submittedName>
        <fullName evidence="3">PspA2</fullName>
    </submittedName>
</protein>
<dbReference type="Proteomes" id="UP000000442">
    <property type="component" value="Chromosome"/>
</dbReference>
<sequence length="224" mass="25884">MGIFTRFKDIINSNINGMLDKAEDPEKLIKLMIREIEDTLVELKSACAGTMAGRKRVQQNLARAEEKTALWAKRAELAVSRARDDLARQALVERRRFGQVVDSLGEELEELSRLVTQYQEDIVQLEEKLASSREKKRMLVQRHLHARKKRQAQEEIRRMDNSETLARFDAFENRINRMEAEADLVNFGTRPILDEAFESLATDDEIEQELERLKSAGSNPKEEV</sequence>
<dbReference type="Pfam" id="PF04012">
    <property type="entry name" value="PspA_IM30"/>
    <property type="match status" value="1"/>
</dbReference>
<dbReference type="EMBL" id="CP001087">
    <property type="protein sequence ID" value="ACN17275.1"/>
    <property type="molecule type" value="Genomic_DNA"/>
</dbReference>
<dbReference type="PANTHER" id="PTHR31088:SF6">
    <property type="entry name" value="PHAGE SHOCK PROTEIN A"/>
    <property type="match status" value="1"/>
</dbReference>
<keyword evidence="2" id="KW-0175">Coiled coil</keyword>
<evidence type="ECO:0000313" key="3">
    <source>
        <dbReference type="EMBL" id="ACN17275.1"/>
    </source>
</evidence>
<dbReference type="AlphaFoldDB" id="C0QD43"/>